<evidence type="ECO:0000256" key="2">
    <source>
        <dbReference type="ARBA" id="ARBA00023015"/>
    </source>
</evidence>
<dbReference type="KEGG" id="llu:AKJ09_03933"/>
<sequence>MESYQRYGPALLRKAERMLGSRADAQDLVQGLFVDLLGKDVPTDLPYYYRALTNRCLTFLRDERNRARLLAAETEVVSGPRRTTCDDRVIGMDVLLKLSRRLEAQSLEILLYRFFDDMTQDEIASLVGLSRKTVGKKLEEIQMAIRALTDVAEVSP</sequence>
<dbReference type="InterPro" id="IPR013324">
    <property type="entry name" value="RNA_pol_sigma_r3/r4-like"/>
</dbReference>
<dbReference type="Proteomes" id="UP000064967">
    <property type="component" value="Chromosome"/>
</dbReference>
<accession>A0A0K1PVX4</accession>
<keyword evidence="3" id="KW-0731">Sigma factor</keyword>
<dbReference type="SUPFAM" id="SSF88659">
    <property type="entry name" value="Sigma3 and sigma4 domains of RNA polymerase sigma factors"/>
    <property type="match status" value="1"/>
</dbReference>
<feature type="domain" description="RNA polymerase sigma factor 70 region 4 type 2" evidence="7">
    <location>
        <begin position="95"/>
        <end position="138"/>
    </location>
</feature>
<evidence type="ECO:0000313" key="8">
    <source>
        <dbReference type="EMBL" id="AKU97269.1"/>
    </source>
</evidence>
<keyword evidence="5" id="KW-0804">Transcription</keyword>
<evidence type="ECO:0000313" key="9">
    <source>
        <dbReference type="Proteomes" id="UP000064967"/>
    </source>
</evidence>
<dbReference type="InterPro" id="IPR039425">
    <property type="entry name" value="RNA_pol_sigma-70-like"/>
</dbReference>
<dbReference type="Gene3D" id="1.10.1740.10">
    <property type="match status" value="1"/>
</dbReference>
<keyword evidence="2" id="KW-0805">Transcription regulation</keyword>
<dbReference type="InterPro" id="IPR013325">
    <property type="entry name" value="RNA_pol_sigma_r2"/>
</dbReference>
<dbReference type="Pfam" id="PF08281">
    <property type="entry name" value="Sigma70_r4_2"/>
    <property type="match status" value="1"/>
</dbReference>
<protein>
    <submittedName>
        <fullName evidence="8">RNA polymerase sigma-54 factor RpoN</fullName>
    </submittedName>
</protein>
<dbReference type="InterPro" id="IPR013249">
    <property type="entry name" value="RNA_pol_sigma70_r4_t2"/>
</dbReference>
<dbReference type="EMBL" id="CP012333">
    <property type="protein sequence ID" value="AKU97269.1"/>
    <property type="molecule type" value="Genomic_DNA"/>
</dbReference>
<reference evidence="8 9" key="1">
    <citation type="submission" date="2015-08" db="EMBL/GenBank/DDBJ databases">
        <authorList>
            <person name="Babu N.S."/>
            <person name="Beckwith C.J."/>
            <person name="Beseler K.G."/>
            <person name="Brison A."/>
            <person name="Carone J.V."/>
            <person name="Caskin T.P."/>
            <person name="Diamond M."/>
            <person name="Durham M.E."/>
            <person name="Foxe J.M."/>
            <person name="Go M."/>
            <person name="Henderson B.A."/>
            <person name="Jones I.B."/>
            <person name="McGettigan J.A."/>
            <person name="Micheletti S.J."/>
            <person name="Nasrallah M.E."/>
            <person name="Ortiz D."/>
            <person name="Piller C.R."/>
            <person name="Privatt S.R."/>
            <person name="Schneider S.L."/>
            <person name="Sharp S."/>
            <person name="Smith T.C."/>
            <person name="Stanton J.D."/>
            <person name="Ullery H.E."/>
            <person name="Wilson R.J."/>
            <person name="Serrano M.G."/>
            <person name="Buck G."/>
            <person name="Lee V."/>
            <person name="Wang Y."/>
            <person name="Carvalho R."/>
            <person name="Voegtly L."/>
            <person name="Shi R."/>
            <person name="Duckworth R."/>
            <person name="Johnson A."/>
            <person name="Loviza R."/>
            <person name="Walstead R."/>
            <person name="Shah Z."/>
            <person name="Kiflezghi M."/>
            <person name="Wade K."/>
            <person name="Ball S.L."/>
            <person name="Bradley K.W."/>
            <person name="Asai D.J."/>
            <person name="Bowman C.A."/>
            <person name="Russell D.A."/>
            <person name="Pope W.H."/>
            <person name="Jacobs-Sera D."/>
            <person name="Hendrix R.W."/>
            <person name="Hatfull G.F."/>
        </authorList>
    </citation>
    <scope>NUCLEOTIDE SEQUENCE [LARGE SCALE GENOMIC DNA]</scope>
    <source>
        <strain evidence="8 9">DSM 27648</strain>
    </source>
</reference>
<comment type="similarity">
    <text evidence="1">Belongs to the sigma-70 factor family. ECF subfamily.</text>
</comment>
<keyword evidence="4" id="KW-0238">DNA-binding</keyword>
<dbReference type="SUPFAM" id="SSF88946">
    <property type="entry name" value="Sigma2 domain of RNA polymerase sigma factors"/>
    <property type="match status" value="1"/>
</dbReference>
<dbReference type="InterPro" id="IPR014284">
    <property type="entry name" value="RNA_pol_sigma-70_dom"/>
</dbReference>
<evidence type="ECO:0000259" key="6">
    <source>
        <dbReference type="Pfam" id="PF04542"/>
    </source>
</evidence>
<dbReference type="GO" id="GO:0016987">
    <property type="term" value="F:sigma factor activity"/>
    <property type="evidence" value="ECO:0007669"/>
    <property type="project" value="UniProtKB-KW"/>
</dbReference>
<feature type="domain" description="RNA polymerase sigma-70 region 2" evidence="6">
    <location>
        <begin position="4"/>
        <end position="64"/>
    </location>
</feature>
<evidence type="ECO:0000256" key="4">
    <source>
        <dbReference type="ARBA" id="ARBA00023125"/>
    </source>
</evidence>
<evidence type="ECO:0000259" key="7">
    <source>
        <dbReference type="Pfam" id="PF08281"/>
    </source>
</evidence>
<dbReference type="Gene3D" id="1.10.10.10">
    <property type="entry name" value="Winged helix-like DNA-binding domain superfamily/Winged helix DNA-binding domain"/>
    <property type="match status" value="1"/>
</dbReference>
<organism evidence="8 9">
    <name type="scientific">Labilithrix luteola</name>
    <dbReference type="NCBI Taxonomy" id="1391654"/>
    <lineage>
        <taxon>Bacteria</taxon>
        <taxon>Pseudomonadati</taxon>
        <taxon>Myxococcota</taxon>
        <taxon>Polyangia</taxon>
        <taxon>Polyangiales</taxon>
        <taxon>Labilitrichaceae</taxon>
        <taxon>Labilithrix</taxon>
    </lineage>
</organism>
<evidence type="ECO:0000256" key="1">
    <source>
        <dbReference type="ARBA" id="ARBA00010641"/>
    </source>
</evidence>
<dbReference type="STRING" id="1391654.AKJ09_03933"/>
<dbReference type="AlphaFoldDB" id="A0A0K1PVX4"/>
<proteinExistence type="inferred from homology"/>
<dbReference type="InterPro" id="IPR036388">
    <property type="entry name" value="WH-like_DNA-bd_sf"/>
</dbReference>
<evidence type="ECO:0000256" key="5">
    <source>
        <dbReference type="ARBA" id="ARBA00023163"/>
    </source>
</evidence>
<dbReference type="PANTHER" id="PTHR43133:SF8">
    <property type="entry name" value="RNA POLYMERASE SIGMA FACTOR HI_1459-RELATED"/>
    <property type="match status" value="1"/>
</dbReference>
<dbReference type="InterPro" id="IPR007627">
    <property type="entry name" value="RNA_pol_sigma70_r2"/>
</dbReference>
<dbReference type="PANTHER" id="PTHR43133">
    <property type="entry name" value="RNA POLYMERASE ECF-TYPE SIGMA FACTO"/>
    <property type="match status" value="1"/>
</dbReference>
<dbReference type="GO" id="GO:0003677">
    <property type="term" value="F:DNA binding"/>
    <property type="evidence" value="ECO:0007669"/>
    <property type="project" value="UniProtKB-KW"/>
</dbReference>
<dbReference type="NCBIfam" id="TIGR02937">
    <property type="entry name" value="sigma70-ECF"/>
    <property type="match status" value="1"/>
</dbReference>
<keyword evidence="9" id="KW-1185">Reference proteome</keyword>
<dbReference type="GO" id="GO:0006352">
    <property type="term" value="P:DNA-templated transcription initiation"/>
    <property type="evidence" value="ECO:0007669"/>
    <property type="project" value="InterPro"/>
</dbReference>
<gene>
    <name evidence="8" type="ORF">AKJ09_03933</name>
</gene>
<dbReference type="Pfam" id="PF04542">
    <property type="entry name" value="Sigma70_r2"/>
    <property type="match status" value="1"/>
</dbReference>
<name>A0A0K1PVX4_9BACT</name>
<dbReference type="RefSeq" id="WP_169927628.1">
    <property type="nucleotide sequence ID" value="NZ_CP012333.1"/>
</dbReference>
<evidence type="ECO:0000256" key="3">
    <source>
        <dbReference type="ARBA" id="ARBA00023082"/>
    </source>
</evidence>